<accession>A0A9Q1K1L4</accession>
<dbReference type="InterPro" id="IPR040220">
    <property type="entry name" value="DD11"/>
</dbReference>
<dbReference type="OrthoDB" id="1368054at2759"/>
<evidence type="ECO:0000313" key="4">
    <source>
        <dbReference type="Proteomes" id="UP001153076"/>
    </source>
</evidence>
<evidence type="ECO:0000259" key="2">
    <source>
        <dbReference type="Pfam" id="PF05617"/>
    </source>
</evidence>
<evidence type="ECO:0000256" key="1">
    <source>
        <dbReference type="ARBA" id="ARBA00022729"/>
    </source>
</evidence>
<dbReference type="Proteomes" id="UP001153076">
    <property type="component" value="Unassembled WGS sequence"/>
</dbReference>
<dbReference type="AlphaFoldDB" id="A0A9Q1K1L4"/>
<comment type="caution">
    <text evidence="3">The sequence shown here is derived from an EMBL/GenBank/DDBJ whole genome shotgun (WGS) entry which is preliminary data.</text>
</comment>
<dbReference type="SUPFAM" id="SSF47699">
    <property type="entry name" value="Bifunctional inhibitor/lipid-transfer protein/seed storage 2S albumin"/>
    <property type="match status" value="1"/>
</dbReference>
<keyword evidence="4" id="KW-1185">Reference proteome</keyword>
<reference evidence="3" key="1">
    <citation type="submission" date="2022-04" db="EMBL/GenBank/DDBJ databases">
        <title>Carnegiea gigantea Genome sequencing and assembly v2.</title>
        <authorList>
            <person name="Copetti D."/>
            <person name="Sanderson M.J."/>
            <person name="Burquez A."/>
            <person name="Wojciechowski M.F."/>
        </authorList>
    </citation>
    <scope>NUCLEOTIDE SEQUENCE</scope>
    <source>
        <strain evidence="3">SGP5-SGP5p</strain>
        <tissue evidence="3">Aerial part</tissue>
    </source>
</reference>
<proteinExistence type="predicted"/>
<keyword evidence="1" id="KW-0732">Signal</keyword>
<dbReference type="PANTHER" id="PTHR31207">
    <property type="entry name" value="ECA1 GAMETOGENESIS FAMILY PROTEIN (DUF784)-RELATED-RELATED"/>
    <property type="match status" value="1"/>
</dbReference>
<dbReference type="InterPro" id="IPR008502">
    <property type="entry name" value="Prolamin-like"/>
</dbReference>
<name>A0A9Q1K1L4_9CARY</name>
<dbReference type="Pfam" id="PF05617">
    <property type="entry name" value="Prolamin_like"/>
    <property type="match status" value="1"/>
</dbReference>
<organism evidence="3 4">
    <name type="scientific">Carnegiea gigantea</name>
    <dbReference type="NCBI Taxonomy" id="171969"/>
    <lineage>
        <taxon>Eukaryota</taxon>
        <taxon>Viridiplantae</taxon>
        <taxon>Streptophyta</taxon>
        <taxon>Embryophyta</taxon>
        <taxon>Tracheophyta</taxon>
        <taxon>Spermatophyta</taxon>
        <taxon>Magnoliopsida</taxon>
        <taxon>eudicotyledons</taxon>
        <taxon>Gunneridae</taxon>
        <taxon>Pentapetalae</taxon>
        <taxon>Caryophyllales</taxon>
        <taxon>Cactineae</taxon>
        <taxon>Cactaceae</taxon>
        <taxon>Cactoideae</taxon>
        <taxon>Echinocereeae</taxon>
        <taxon>Carnegiea</taxon>
    </lineage>
</organism>
<sequence length="157" mass="17343">MEEIVERNTEVWNLYKRGDHIEGTQAVPALIVQPLKSCAGKVTSACGPKIYEFMFDKSGVLSKKCCQQLLNAGRECHDRDNREFSNEEREEVLARHSKVWNLCKKSGSTGGTQPVPSPTVQPLTSCASKVTSACGPKIYEFVFNKCGILSKNVVSNC</sequence>
<evidence type="ECO:0000313" key="3">
    <source>
        <dbReference type="EMBL" id="KAJ8434732.1"/>
    </source>
</evidence>
<gene>
    <name evidence="3" type="ORF">Cgig2_012653</name>
</gene>
<dbReference type="PANTHER" id="PTHR31207:SF35">
    <property type="entry name" value="PROLAMIN-LIKE DOMAIN-CONTAINING PROTEIN"/>
    <property type="match status" value="1"/>
</dbReference>
<dbReference type="EMBL" id="JAKOGI010000456">
    <property type="protein sequence ID" value="KAJ8434732.1"/>
    <property type="molecule type" value="Genomic_DNA"/>
</dbReference>
<feature type="domain" description="Prolamin-like" evidence="2">
    <location>
        <begin position="38"/>
        <end position="103"/>
    </location>
</feature>
<protein>
    <recommendedName>
        <fullName evidence="2">Prolamin-like domain-containing protein</fullName>
    </recommendedName>
</protein>
<dbReference type="InterPro" id="IPR036312">
    <property type="entry name" value="Bifun_inhib/LTP/seed_sf"/>
</dbReference>